<organism evidence="7 8">
    <name type="scientific">Temperatibacter marinus</name>
    <dbReference type="NCBI Taxonomy" id="1456591"/>
    <lineage>
        <taxon>Bacteria</taxon>
        <taxon>Pseudomonadati</taxon>
        <taxon>Pseudomonadota</taxon>
        <taxon>Alphaproteobacteria</taxon>
        <taxon>Kordiimonadales</taxon>
        <taxon>Temperatibacteraceae</taxon>
        <taxon>Temperatibacter</taxon>
    </lineage>
</organism>
<reference evidence="7" key="1">
    <citation type="submission" date="2023-04" db="EMBL/GenBank/DDBJ databases">
        <title>Complete genome sequence of Temperatibacter marinus.</title>
        <authorList>
            <person name="Rong J.-C."/>
            <person name="Yi M.-L."/>
            <person name="Zhao Q."/>
        </authorList>
    </citation>
    <scope>NUCLEOTIDE SEQUENCE</scope>
    <source>
        <strain evidence="7">NBRC 110045</strain>
    </source>
</reference>
<evidence type="ECO:0000259" key="4">
    <source>
        <dbReference type="Pfam" id="PF02397"/>
    </source>
</evidence>
<dbReference type="Gene3D" id="3.30.1950.10">
    <property type="entry name" value="wza like domain"/>
    <property type="match status" value="1"/>
</dbReference>
<dbReference type="Pfam" id="PF02397">
    <property type="entry name" value="Bac_transf"/>
    <property type="match status" value="1"/>
</dbReference>
<evidence type="ECO:0000256" key="3">
    <source>
        <dbReference type="SAM" id="Phobius"/>
    </source>
</evidence>
<proteinExistence type="inferred from homology"/>
<dbReference type="GO" id="GO:0016780">
    <property type="term" value="F:phosphotransferase activity, for other substituted phosphate groups"/>
    <property type="evidence" value="ECO:0007669"/>
    <property type="project" value="TreeGrafter"/>
</dbReference>
<dbReference type="GO" id="GO:0000271">
    <property type="term" value="P:polysaccharide biosynthetic process"/>
    <property type="evidence" value="ECO:0007669"/>
    <property type="project" value="UniProtKB-KW"/>
</dbReference>
<keyword evidence="2" id="KW-0270">Exopolysaccharide synthesis</keyword>
<gene>
    <name evidence="7" type="ORF">QGN29_02710</name>
</gene>
<dbReference type="PANTHER" id="PTHR30576:SF0">
    <property type="entry name" value="UNDECAPRENYL-PHOSPHATE N-ACETYLGALACTOSAMINYL 1-PHOSPHATE TRANSFERASE-RELATED"/>
    <property type="match status" value="1"/>
</dbReference>
<feature type="domain" description="Polysaccharide export protein N-terminal" evidence="5">
    <location>
        <begin position="302"/>
        <end position="375"/>
    </location>
</feature>
<dbReference type="RefSeq" id="WP_310799132.1">
    <property type="nucleotide sequence ID" value="NZ_CP123872.1"/>
</dbReference>
<feature type="domain" description="SLBB" evidence="6">
    <location>
        <begin position="465"/>
        <end position="546"/>
    </location>
</feature>
<dbReference type="PANTHER" id="PTHR30576">
    <property type="entry name" value="COLANIC BIOSYNTHESIS UDP-GLUCOSE LIPID CARRIER TRANSFERASE"/>
    <property type="match status" value="1"/>
</dbReference>
<dbReference type="KEGG" id="tmk:QGN29_02710"/>
<dbReference type="EMBL" id="CP123872">
    <property type="protein sequence ID" value="WND03279.1"/>
    <property type="molecule type" value="Genomic_DNA"/>
</dbReference>
<dbReference type="Pfam" id="PF02563">
    <property type="entry name" value="Poly_export"/>
    <property type="match status" value="1"/>
</dbReference>
<feature type="transmembrane region" description="Helical" evidence="3">
    <location>
        <begin position="239"/>
        <end position="258"/>
    </location>
</feature>
<dbReference type="Proteomes" id="UP001268683">
    <property type="component" value="Chromosome"/>
</dbReference>
<protein>
    <submittedName>
        <fullName evidence="7">Sugar transferase</fullName>
    </submittedName>
</protein>
<evidence type="ECO:0000259" key="6">
    <source>
        <dbReference type="Pfam" id="PF22461"/>
    </source>
</evidence>
<keyword evidence="3" id="KW-0472">Membrane</keyword>
<evidence type="ECO:0000313" key="8">
    <source>
        <dbReference type="Proteomes" id="UP001268683"/>
    </source>
</evidence>
<feature type="domain" description="SLBB" evidence="6">
    <location>
        <begin position="382"/>
        <end position="458"/>
    </location>
</feature>
<name>A0AA52H9U4_9PROT</name>
<dbReference type="Pfam" id="PF22461">
    <property type="entry name" value="SLBB_2"/>
    <property type="match status" value="2"/>
</dbReference>
<accession>A0AA52H9U4</accession>
<dbReference type="InterPro" id="IPR054765">
    <property type="entry name" value="SLBB_dom"/>
</dbReference>
<dbReference type="InterPro" id="IPR003715">
    <property type="entry name" value="Poly_export_N"/>
</dbReference>
<evidence type="ECO:0000256" key="1">
    <source>
        <dbReference type="ARBA" id="ARBA00006464"/>
    </source>
</evidence>
<evidence type="ECO:0000259" key="5">
    <source>
        <dbReference type="Pfam" id="PF02563"/>
    </source>
</evidence>
<feature type="transmembrane region" description="Helical" evidence="3">
    <location>
        <begin position="46"/>
        <end position="66"/>
    </location>
</feature>
<keyword evidence="8" id="KW-1185">Reference proteome</keyword>
<evidence type="ECO:0000313" key="7">
    <source>
        <dbReference type="EMBL" id="WND03279.1"/>
    </source>
</evidence>
<sequence length="584" mass="65639">MLNKNTISISEKCRRPSKNDPLPGWLKHNHFVKKEPDYTWLNIQKIMAALGLILLCPLWFILFIGVKATSKGPFIYSQLRPGLEGRSFTAYKIRTMKTGADKDKSRARTVEKDDPMITSIGKVLRDLKLDELPQLFNVMRGDMEFIGPRPIAQSLHDELSTKIPDFDKRLTVRPGLSSLAQISILHNADSQNVVNDWKDRFDAERHYIKLKSWQYDCVIMLMTALFIVKKIMNKISRKVLVALPILLLLLLSACGGYIHTKDFKKADTTFTKEIRAYGSRIDPTVAEIESVKVSVLTDDDRKPTYTLGKGDVLSINIFGEEGLSDMRAPVDGSGFIQVPYLESVQVADKTIAQVQQMLKAGYSKHFRNPWVVVTIEDYRSQPVYLLGQFKKPGVIYMTGPTNLMQILSLGQGLTDMAHLQGARLWRKGDIASVDLYALLINGNIENNIQLNPDDTIFIPSQKDNKTYVLGAVVRPGAVPFTNEPMTLLKALSQVGGQIEEKALMSQVRIIRTHSALEGQLILINANQVLRGKIPDLQLMPDDVIYVPDHPLESWNQFIRAITPTLTLAGGVLQPFVQIKFLKGD</sequence>
<dbReference type="AlphaFoldDB" id="A0AA52H9U4"/>
<keyword evidence="7" id="KW-0808">Transferase</keyword>
<keyword evidence="3" id="KW-0812">Transmembrane</keyword>
<feature type="domain" description="Bacterial sugar transferase" evidence="4">
    <location>
        <begin position="46"/>
        <end position="228"/>
    </location>
</feature>
<keyword evidence="3" id="KW-1133">Transmembrane helix</keyword>
<evidence type="ECO:0000256" key="2">
    <source>
        <dbReference type="ARBA" id="ARBA00023169"/>
    </source>
</evidence>
<dbReference type="Gene3D" id="3.10.560.10">
    <property type="entry name" value="Outer membrane lipoprotein wza domain like"/>
    <property type="match status" value="2"/>
</dbReference>
<dbReference type="InterPro" id="IPR003362">
    <property type="entry name" value="Bact_transf"/>
</dbReference>
<comment type="similarity">
    <text evidence="1">Belongs to the bacterial sugar transferase family.</text>
</comment>